<protein>
    <submittedName>
        <fullName evidence="1">Putative secreted protein</fullName>
    </submittedName>
</protein>
<reference evidence="1" key="1">
    <citation type="submission" date="2019-12" db="EMBL/GenBank/DDBJ databases">
        <title>An insight into the sialome of adult female Ixodes ricinus ticks feeding for 6 days.</title>
        <authorList>
            <person name="Perner J."/>
            <person name="Ribeiro J.M.C."/>
        </authorList>
    </citation>
    <scope>NUCLEOTIDE SEQUENCE</scope>
    <source>
        <strain evidence="1">Semi-engorged</strain>
        <tissue evidence="1">Salivary glands</tissue>
    </source>
</reference>
<evidence type="ECO:0000313" key="1">
    <source>
        <dbReference type="EMBL" id="MXU83476.1"/>
    </source>
</evidence>
<accession>A0A6B0U5H2</accession>
<dbReference type="AlphaFoldDB" id="A0A6B0U5H2"/>
<proteinExistence type="predicted"/>
<name>A0A6B0U5H2_IXORI</name>
<organism evidence="1">
    <name type="scientific">Ixodes ricinus</name>
    <name type="common">Common tick</name>
    <name type="synonym">Acarus ricinus</name>
    <dbReference type="NCBI Taxonomy" id="34613"/>
    <lineage>
        <taxon>Eukaryota</taxon>
        <taxon>Metazoa</taxon>
        <taxon>Ecdysozoa</taxon>
        <taxon>Arthropoda</taxon>
        <taxon>Chelicerata</taxon>
        <taxon>Arachnida</taxon>
        <taxon>Acari</taxon>
        <taxon>Parasitiformes</taxon>
        <taxon>Ixodida</taxon>
        <taxon>Ixodoidea</taxon>
        <taxon>Ixodidae</taxon>
        <taxon>Ixodinae</taxon>
        <taxon>Ixodes</taxon>
    </lineage>
</organism>
<sequence>MLLKLRDSMVSTWTATLALCTVSTVTPVLQSSLHSLRYVSSTCRKPSGRSIRWGPLPEPPLLWLTWRSVFKQSPY</sequence>
<dbReference type="EMBL" id="GIFC01001393">
    <property type="protein sequence ID" value="MXU83476.1"/>
    <property type="molecule type" value="Transcribed_RNA"/>
</dbReference>